<feature type="domain" description="Glycosyl transferase CAP10" evidence="3">
    <location>
        <begin position="87"/>
        <end position="305"/>
    </location>
</feature>
<comment type="similarity">
    <text evidence="1">Belongs to the glycosyltransferase 90 family.</text>
</comment>
<dbReference type="EMBL" id="KB454494">
    <property type="protein sequence ID" value="EME31174.1"/>
    <property type="molecule type" value="Genomic_DNA"/>
</dbReference>
<dbReference type="PANTHER" id="PTHR12203:SF35">
    <property type="entry name" value="PROTEIN O-GLUCOSYLTRANSFERASE 1"/>
    <property type="match status" value="1"/>
</dbReference>
<dbReference type="InterPro" id="IPR051091">
    <property type="entry name" value="O-Glucosyltr/Glycosyltrsf_90"/>
</dbReference>
<sequence>MLKYLAFVIFLSTIGTLVTTLYELSVHRNSLTKQQDDDLYKEVDFRVGTCIELRKWPITGHKHLVEEIRLFSELYGEDFERVSNYTNIEDNVLEDSCFLRHARKYQSPNGVLWPRRYYHFPDWFRNDTIPWNEKKDILFWRGSATGPILDEEEVPGKSNRRKIVELLQSLNRSDVDVGFIALFDKEEKYGHLWKEPVPQEGIFQYKYVLNIEGNDLSSNFPQALYSWSCPFHPYPFSVESVYFRSLRPWQHFIPLYLNGSDVVAKLQFCKDNEKFCRQVGENGRKMMEKFMNESFCHEINRQVLTRLRNVPLQS</sequence>
<dbReference type="OrthoDB" id="541052at2759"/>
<dbReference type="Pfam" id="PF05686">
    <property type="entry name" value="Glyco_transf_90"/>
    <property type="match status" value="1"/>
</dbReference>
<name>M2Y5P5_GALSU</name>
<dbReference type="RefSeq" id="XP_005707694.1">
    <property type="nucleotide sequence ID" value="XM_005707637.1"/>
</dbReference>
<evidence type="ECO:0000313" key="5">
    <source>
        <dbReference type="Proteomes" id="UP000030680"/>
    </source>
</evidence>
<dbReference type="InterPro" id="IPR006598">
    <property type="entry name" value="CAP10"/>
</dbReference>
<dbReference type="GeneID" id="17089844"/>
<dbReference type="AlphaFoldDB" id="M2Y5P5"/>
<protein>
    <recommendedName>
        <fullName evidence="3">Glycosyl transferase CAP10 domain-containing protein</fullName>
    </recommendedName>
</protein>
<organism evidence="4 5">
    <name type="scientific">Galdieria sulphuraria</name>
    <name type="common">Red alga</name>
    <dbReference type="NCBI Taxonomy" id="130081"/>
    <lineage>
        <taxon>Eukaryota</taxon>
        <taxon>Rhodophyta</taxon>
        <taxon>Bangiophyceae</taxon>
        <taxon>Galdieriales</taxon>
        <taxon>Galdieriaceae</taxon>
        <taxon>Galdieria</taxon>
    </lineage>
</organism>
<dbReference type="SMART" id="SM00672">
    <property type="entry name" value="CAP10"/>
    <property type="match status" value="1"/>
</dbReference>
<gene>
    <name evidence="4" type="ORF">Gasu_16670</name>
</gene>
<dbReference type="Gramene" id="EME31174">
    <property type="protein sequence ID" value="EME31174"/>
    <property type="gene ID" value="Gasu_16670"/>
</dbReference>
<evidence type="ECO:0000313" key="4">
    <source>
        <dbReference type="EMBL" id="EME31174.1"/>
    </source>
</evidence>
<keyword evidence="5" id="KW-1185">Reference proteome</keyword>
<proteinExistence type="inferred from homology"/>
<evidence type="ECO:0000256" key="2">
    <source>
        <dbReference type="ARBA" id="ARBA00022679"/>
    </source>
</evidence>
<dbReference type="KEGG" id="gsl:Gasu_16670"/>
<dbReference type="GO" id="GO:0016740">
    <property type="term" value="F:transferase activity"/>
    <property type="evidence" value="ECO:0007669"/>
    <property type="project" value="UniProtKB-KW"/>
</dbReference>
<evidence type="ECO:0000259" key="3">
    <source>
        <dbReference type="SMART" id="SM00672"/>
    </source>
</evidence>
<accession>M2Y5P5</accession>
<dbReference type="Proteomes" id="UP000030680">
    <property type="component" value="Unassembled WGS sequence"/>
</dbReference>
<evidence type="ECO:0000256" key="1">
    <source>
        <dbReference type="ARBA" id="ARBA00010118"/>
    </source>
</evidence>
<reference evidence="5" key="1">
    <citation type="journal article" date="2013" name="Science">
        <title>Gene transfer from bacteria and archaea facilitated evolution of an extremophilic eukaryote.</title>
        <authorList>
            <person name="Schonknecht G."/>
            <person name="Chen W.H."/>
            <person name="Ternes C.M."/>
            <person name="Barbier G.G."/>
            <person name="Shrestha R.P."/>
            <person name="Stanke M."/>
            <person name="Brautigam A."/>
            <person name="Baker B.J."/>
            <person name="Banfield J.F."/>
            <person name="Garavito R.M."/>
            <person name="Carr K."/>
            <person name="Wilkerson C."/>
            <person name="Rensing S.A."/>
            <person name="Gagneul D."/>
            <person name="Dickenson N.E."/>
            <person name="Oesterhelt C."/>
            <person name="Lercher M.J."/>
            <person name="Weber A.P."/>
        </authorList>
    </citation>
    <scope>NUCLEOTIDE SEQUENCE [LARGE SCALE GENOMIC DNA]</scope>
    <source>
        <strain evidence="5">074W</strain>
    </source>
</reference>
<dbReference type="PANTHER" id="PTHR12203">
    <property type="entry name" value="KDEL LYS-ASP-GLU-LEU CONTAINING - RELATED"/>
    <property type="match status" value="1"/>
</dbReference>
<keyword evidence="2" id="KW-0808">Transferase</keyword>